<dbReference type="VEuPathDB" id="FungiDB:HMPREF1541_02994"/>
<dbReference type="GO" id="GO:0016491">
    <property type="term" value="F:oxidoreductase activity"/>
    <property type="evidence" value="ECO:0007669"/>
    <property type="project" value="UniProtKB-KW"/>
</dbReference>
<dbReference type="HOGENOM" id="CLU_010194_44_3_1"/>
<dbReference type="EMBL" id="KB822719">
    <property type="protein sequence ID" value="ETN41059.1"/>
    <property type="molecule type" value="Genomic_DNA"/>
</dbReference>
<evidence type="ECO:0000256" key="1">
    <source>
        <dbReference type="ARBA" id="ARBA00006484"/>
    </source>
</evidence>
<name>W2RZF7_CYPE1</name>
<organism evidence="4 5">
    <name type="scientific">Cyphellophora europaea (strain CBS 101466)</name>
    <name type="common">Phialophora europaea</name>
    <dbReference type="NCBI Taxonomy" id="1220924"/>
    <lineage>
        <taxon>Eukaryota</taxon>
        <taxon>Fungi</taxon>
        <taxon>Dikarya</taxon>
        <taxon>Ascomycota</taxon>
        <taxon>Pezizomycotina</taxon>
        <taxon>Eurotiomycetes</taxon>
        <taxon>Chaetothyriomycetidae</taxon>
        <taxon>Chaetothyriales</taxon>
        <taxon>Cyphellophoraceae</taxon>
        <taxon>Cyphellophora</taxon>
    </lineage>
</organism>
<reference evidence="4 5" key="1">
    <citation type="submission" date="2013-03" db="EMBL/GenBank/DDBJ databases">
        <title>The Genome Sequence of Phialophora europaea CBS 101466.</title>
        <authorList>
            <consortium name="The Broad Institute Genomics Platform"/>
            <person name="Cuomo C."/>
            <person name="de Hoog S."/>
            <person name="Gorbushina A."/>
            <person name="Walker B."/>
            <person name="Young S.K."/>
            <person name="Zeng Q."/>
            <person name="Gargeya S."/>
            <person name="Fitzgerald M."/>
            <person name="Haas B."/>
            <person name="Abouelleil A."/>
            <person name="Allen A.W."/>
            <person name="Alvarado L."/>
            <person name="Arachchi H.M."/>
            <person name="Berlin A.M."/>
            <person name="Chapman S.B."/>
            <person name="Gainer-Dewar J."/>
            <person name="Goldberg J."/>
            <person name="Griggs A."/>
            <person name="Gujja S."/>
            <person name="Hansen M."/>
            <person name="Howarth C."/>
            <person name="Imamovic A."/>
            <person name="Ireland A."/>
            <person name="Larimer J."/>
            <person name="McCowan C."/>
            <person name="Murphy C."/>
            <person name="Pearson M."/>
            <person name="Poon T.W."/>
            <person name="Priest M."/>
            <person name="Roberts A."/>
            <person name="Saif S."/>
            <person name="Shea T."/>
            <person name="Sisk P."/>
            <person name="Sykes S."/>
            <person name="Wortman J."/>
            <person name="Nusbaum C."/>
            <person name="Birren B."/>
        </authorList>
    </citation>
    <scope>NUCLEOTIDE SEQUENCE [LARGE SCALE GENOMIC DNA]</scope>
    <source>
        <strain evidence="4 5">CBS 101466</strain>
    </source>
</reference>
<dbReference type="Proteomes" id="UP000030752">
    <property type="component" value="Unassembled WGS sequence"/>
</dbReference>
<evidence type="ECO:0000313" key="5">
    <source>
        <dbReference type="Proteomes" id="UP000030752"/>
    </source>
</evidence>
<accession>W2RZF7</accession>
<dbReference type="InParanoid" id="W2RZF7"/>
<dbReference type="PANTHER" id="PTHR24320">
    <property type="entry name" value="RETINOL DEHYDROGENASE"/>
    <property type="match status" value="1"/>
</dbReference>
<sequence length="308" mass="33021">MPQQSSVIITGASGALGSRIALKLAALFPGQYYLVLAARNTSNQSTEQLSSQLQAAGALFTWEKLDLSSLAAVNDFTDRVLAAIAKKRIPALYGLVNCAAIQMVPITKTVDGFDLETQTNVLAPMLLIQKLNSALEGGVVVNVSSSTHSIGEYDSFRNEHVSLDKSTGTVLSTPAALKKYGSTKLNLMMAGYALQRTERFADIQMVSADPGGMSGSSRLAPEGRLALKMAQAAFVAMGPLLRLFFPSAINPPEVPAAAFANIIHQAKEQRMAAHYVIGESKESSPLSRDETKQDEALAFVMEDLKKWL</sequence>
<protein>
    <recommendedName>
        <fullName evidence="6">Ketoreductase (KR) domain-containing protein</fullName>
    </recommendedName>
</protein>
<evidence type="ECO:0000256" key="3">
    <source>
        <dbReference type="ARBA" id="ARBA00023002"/>
    </source>
</evidence>
<dbReference type="AlphaFoldDB" id="W2RZF7"/>
<comment type="similarity">
    <text evidence="1">Belongs to the short-chain dehydrogenases/reductases (SDR) family.</text>
</comment>
<dbReference type="OrthoDB" id="191139at2759"/>
<dbReference type="InterPro" id="IPR002347">
    <property type="entry name" value="SDR_fam"/>
</dbReference>
<dbReference type="GeneID" id="19970333"/>
<evidence type="ECO:0008006" key="6">
    <source>
        <dbReference type="Google" id="ProtNLM"/>
    </source>
</evidence>
<dbReference type="eggNOG" id="KOG1208">
    <property type="taxonomic scope" value="Eukaryota"/>
</dbReference>
<dbReference type="STRING" id="1220924.W2RZF7"/>
<dbReference type="RefSeq" id="XP_008715568.1">
    <property type="nucleotide sequence ID" value="XM_008717346.1"/>
</dbReference>
<keyword evidence="3" id="KW-0560">Oxidoreductase</keyword>
<dbReference type="Pfam" id="PF00106">
    <property type="entry name" value="adh_short"/>
    <property type="match status" value="1"/>
</dbReference>
<dbReference type="Gene3D" id="3.40.50.720">
    <property type="entry name" value="NAD(P)-binding Rossmann-like Domain"/>
    <property type="match status" value="1"/>
</dbReference>
<proteinExistence type="inferred from homology"/>
<evidence type="ECO:0000313" key="4">
    <source>
        <dbReference type="EMBL" id="ETN41059.1"/>
    </source>
</evidence>
<dbReference type="InterPro" id="IPR036291">
    <property type="entry name" value="NAD(P)-bd_dom_sf"/>
</dbReference>
<keyword evidence="5" id="KW-1185">Reference proteome</keyword>
<dbReference type="SUPFAM" id="SSF51735">
    <property type="entry name" value="NAD(P)-binding Rossmann-fold domains"/>
    <property type="match status" value="1"/>
</dbReference>
<dbReference type="PANTHER" id="PTHR24320:SF199">
    <property type="entry name" value="GLYCOSYLTRANSFERASE FAMILY PROTEIN (AFU_ORTHOLOGUE AFUA_2G15915)"/>
    <property type="match status" value="1"/>
</dbReference>
<keyword evidence="2" id="KW-0521">NADP</keyword>
<evidence type="ECO:0000256" key="2">
    <source>
        <dbReference type="ARBA" id="ARBA00022857"/>
    </source>
</evidence>
<gene>
    <name evidence="4" type="ORF">HMPREF1541_02994</name>
</gene>